<dbReference type="PANTHER" id="PTHR21248">
    <property type="entry name" value="CARDIOLIPIN SYNTHASE"/>
    <property type="match status" value="1"/>
</dbReference>
<evidence type="ECO:0000256" key="2">
    <source>
        <dbReference type="ARBA" id="ARBA00022475"/>
    </source>
</evidence>
<dbReference type="Pfam" id="PF13396">
    <property type="entry name" value="PLDc_N"/>
    <property type="match status" value="1"/>
</dbReference>
<dbReference type="AlphaFoldDB" id="A0A9D2ADF6"/>
<gene>
    <name evidence="15" type="primary">cls</name>
    <name evidence="15" type="ORF">H9865_05110</name>
</gene>
<name>A0A9D2ADF6_9FIRM</name>
<evidence type="ECO:0000259" key="14">
    <source>
        <dbReference type="PROSITE" id="PS50035"/>
    </source>
</evidence>
<dbReference type="EC" id="2.7.8.-" evidence="12"/>
<dbReference type="InterPro" id="IPR027379">
    <property type="entry name" value="CLS_N"/>
</dbReference>
<evidence type="ECO:0000256" key="12">
    <source>
        <dbReference type="NCBIfam" id="TIGR04265"/>
    </source>
</evidence>
<keyword evidence="7 13" id="KW-1133">Transmembrane helix</keyword>
<evidence type="ECO:0000256" key="10">
    <source>
        <dbReference type="ARBA" id="ARBA00023209"/>
    </source>
</evidence>
<feature type="domain" description="PLD phosphodiesterase" evidence="14">
    <location>
        <begin position="267"/>
        <end position="294"/>
    </location>
</feature>
<dbReference type="PROSITE" id="PS50035">
    <property type="entry name" value="PLD"/>
    <property type="match status" value="2"/>
</dbReference>
<dbReference type="EMBL" id="DXFW01000013">
    <property type="protein sequence ID" value="HIX05471.1"/>
    <property type="molecule type" value="Genomic_DNA"/>
</dbReference>
<comment type="caution">
    <text evidence="15">The sequence shown here is derived from an EMBL/GenBank/DDBJ whole genome shotgun (WGS) entry which is preliminary data.</text>
</comment>
<dbReference type="GO" id="GO:0032049">
    <property type="term" value="P:cardiolipin biosynthetic process"/>
    <property type="evidence" value="ECO:0007669"/>
    <property type="project" value="UniProtKB-UniRule"/>
</dbReference>
<feature type="transmembrane region" description="Helical" evidence="13">
    <location>
        <begin position="56"/>
        <end position="74"/>
    </location>
</feature>
<evidence type="ECO:0000256" key="9">
    <source>
        <dbReference type="ARBA" id="ARBA00023136"/>
    </source>
</evidence>
<accession>A0A9D2ADF6</accession>
<keyword evidence="3" id="KW-0444">Lipid biosynthesis</keyword>
<dbReference type="InterPro" id="IPR025202">
    <property type="entry name" value="PLD-like_dom"/>
</dbReference>
<dbReference type="CDD" id="cd09154">
    <property type="entry name" value="PLDc_SMU_988_like_1"/>
    <property type="match status" value="1"/>
</dbReference>
<evidence type="ECO:0000256" key="4">
    <source>
        <dbReference type="ARBA" id="ARBA00022679"/>
    </source>
</evidence>
<dbReference type="SUPFAM" id="SSF56024">
    <property type="entry name" value="Phospholipase D/nuclease"/>
    <property type="match status" value="2"/>
</dbReference>
<dbReference type="InterPro" id="IPR022924">
    <property type="entry name" value="Cardiolipin_synthase"/>
</dbReference>
<keyword evidence="2" id="KW-1003">Cell membrane</keyword>
<keyword evidence="9 13" id="KW-0472">Membrane</keyword>
<dbReference type="NCBIfam" id="TIGR04265">
    <property type="entry name" value="bac_cardiolipin"/>
    <property type="match status" value="1"/>
</dbReference>
<dbReference type="Proteomes" id="UP000824193">
    <property type="component" value="Unassembled WGS sequence"/>
</dbReference>
<evidence type="ECO:0000256" key="11">
    <source>
        <dbReference type="ARBA" id="ARBA00023264"/>
    </source>
</evidence>
<dbReference type="Pfam" id="PF13091">
    <property type="entry name" value="PLDc_2"/>
    <property type="match status" value="2"/>
</dbReference>
<keyword evidence="6" id="KW-0677">Repeat</keyword>
<comment type="subcellular location">
    <subcellularLocation>
        <location evidence="1">Cell membrane</location>
        <topology evidence="1">Multi-pass membrane protein</topology>
    </subcellularLocation>
</comment>
<evidence type="ECO:0000256" key="8">
    <source>
        <dbReference type="ARBA" id="ARBA00023098"/>
    </source>
</evidence>
<evidence type="ECO:0000256" key="13">
    <source>
        <dbReference type="SAM" id="Phobius"/>
    </source>
</evidence>
<dbReference type="InterPro" id="IPR001736">
    <property type="entry name" value="PLipase_D/transphosphatidylase"/>
</dbReference>
<evidence type="ECO:0000256" key="6">
    <source>
        <dbReference type="ARBA" id="ARBA00022737"/>
    </source>
</evidence>
<dbReference type="Gene3D" id="3.30.870.10">
    <property type="entry name" value="Endonuclease Chain A"/>
    <property type="match status" value="2"/>
</dbReference>
<dbReference type="GO" id="GO:0005886">
    <property type="term" value="C:plasma membrane"/>
    <property type="evidence" value="ECO:0007669"/>
    <property type="project" value="UniProtKB-SubCell"/>
</dbReference>
<evidence type="ECO:0000313" key="15">
    <source>
        <dbReference type="EMBL" id="HIX05471.1"/>
    </source>
</evidence>
<proteinExistence type="predicted"/>
<evidence type="ECO:0000313" key="16">
    <source>
        <dbReference type="Proteomes" id="UP000824193"/>
    </source>
</evidence>
<dbReference type="SMART" id="SM00155">
    <property type="entry name" value="PLDc"/>
    <property type="match status" value="2"/>
</dbReference>
<keyword evidence="10" id="KW-0594">Phospholipid biosynthesis</keyword>
<evidence type="ECO:0000256" key="7">
    <source>
        <dbReference type="ARBA" id="ARBA00022989"/>
    </source>
</evidence>
<feature type="domain" description="PLD phosphodiesterase" evidence="14">
    <location>
        <begin position="443"/>
        <end position="470"/>
    </location>
</feature>
<dbReference type="CDD" id="cd09160">
    <property type="entry name" value="PLDc_SMU_988_like_2"/>
    <property type="match status" value="1"/>
</dbReference>
<reference evidence="15" key="1">
    <citation type="journal article" date="2021" name="PeerJ">
        <title>Extensive microbial diversity within the chicken gut microbiome revealed by metagenomics and culture.</title>
        <authorList>
            <person name="Gilroy R."/>
            <person name="Ravi A."/>
            <person name="Getino M."/>
            <person name="Pursley I."/>
            <person name="Horton D.L."/>
            <person name="Alikhan N.F."/>
            <person name="Baker D."/>
            <person name="Gharbi K."/>
            <person name="Hall N."/>
            <person name="Watson M."/>
            <person name="Adriaenssens E.M."/>
            <person name="Foster-Nyarko E."/>
            <person name="Jarju S."/>
            <person name="Secka A."/>
            <person name="Antonio M."/>
            <person name="Oren A."/>
            <person name="Chaudhuri R.R."/>
            <person name="La Ragione R."/>
            <person name="Hildebrand F."/>
            <person name="Pallen M.J."/>
        </authorList>
    </citation>
    <scope>NUCLEOTIDE SEQUENCE</scope>
    <source>
        <strain evidence="15">2239</strain>
    </source>
</reference>
<keyword evidence="4" id="KW-0808">Transferase</keyword>
<dbReference type="PANTHER" id="PTHR21248:SF22">
    <property type="entry name" value="PHOSPHOLIPASE D"/>
    <property type="match status" value="1"/>
</dbReference>
<evidence type="ECO:0000256" key="1">
    <source>
        <dbReference type="ARBA" id="ARBA00004651"/>
    </source>
</evidence>
<keyword evidence="11" id="KW-1208">Phospholipid metabolism</keyword>
<organism evidence="15 16">
    <name type="scientific">Candidatus Allofournierella pullicola</name>
    <dbReference type="NCBI Taxonomy" id="2838596"/>
    <lineage>
        <taxon>Bacteria</taxon>
        <taxon>Bacillati</taxon>
        <taxon>Bacillota</taxon>
        <taxon>Clostridia</taxon>
        <taxon>Eubacteriales</taxon>
        <taxon>Oscillospiraceae</taxon>
        <taxon>Allofournierella</taxon>
    </lineage>
</organism>
<keyword evidence="5 13" id="KW-0812">Transmembrane</keyword>
<evidence type="ECO:0000256" key="3">
    <source>
        <dbReference type="ARBA" id="ARBA00022516"/>
    </source>
</evidence>
<feature type="transmembrane region" description="Helical" evidence="13">
    <location>
        <begin position="86"/>
        <end position="105"/>
    </location>
</feature>
<feature type="transmembrane region" description="Helical" evidence="13">
    <location>
        <begin position="26"/>
        <end position="50"/>
    </location>
</feature>
<dbReference type="GO" id="GO:0008808">
    <property type="term" value="F:cardiolipin synthase activity"/>
    <property type="evidence" value="ECO:0007669"/>
    <property type="project" value="UniProtKB-UniRule"/>
</dbReference>
<protein>
    <recommendedName>
        <fullName evidence="12">Cardiolipin synthase</fullName>
        <ecNumber evidence="12">2.7.8.-</ecNumber>
    </recommendedName>
</protein>
<keyword evidence="8" id="KW-0443">Lipid metabolism</keyword>
<reference evidence="15" key="2">
    <citation type="submission" date="2021-04" db="EMBL/GenBank/DDBJ databases">
        <authorList>
            <person name="Gilroy R."/>
        </authorList>
    </citation>
    <scope>NUCLEOTIDE SEQUENCE</scope>
    <source>
        <strain evidence="15">2239</strain>
    </source>
</reference>
<sequence>MSAAEKPIKKARQKVTKAKRRLGRGLYTRTFFFVILLLLQVVLTFSIPVVLGRFSAPFYIGAVVVSVLAVIALLEHDGINPAYKMMWILIILLMPPLGVVFYLFWGHRNTTNRHARRMGSICARLSRTLPQDPEALHRLEVQDKSLARSARYLLRNAGAPLYADTQSEYYAWGEEFFPRFLEELKKAERFIFMEYFILKPGYMWDTTLEILKEKAAAGLDVRLLYDSWGCMLTLPADYDEQLREWGIKCQRFSPFRLSAHISDYTMFNHRDHRKITVIDGNVGFIGGLNFADEYINRKKRFGVWKDTGLMLRGSGVYNLTALFLESWDFTTGSSSRLEEFAPTLRFSTDGMVQPYGDSPLDEEAVAENVYFNILQQATDYVYIATPYLVVDNEMITTLSLIAKSGVDVRIITPGIPDKKYVYWVTQSYYSVLMKAGVRIFEYSPGFIHAKMYVSDDKTAVVGSANMDYRSLYLHFENCCVFYGGRMVQDVHADLTRCMQVSHEVTWEDVKNVPLPKRAFRVILRLFAPLL</sequence>
<evidence type="ECO:0000256" key="5">
    <source>
        <dbReference type="ARBA" id="ARBA00022692"/>
    </source>
</evidence>